<dbReference type="Gene3D" id="3.30.450.20">
    <property type="entry name" value="PAS domain"/>
    <property type="match status" value="7"/>
</dbReference>
<dbReference type="InterPro" id="IPR035965">
    <property type="entry name" value="PAS-like_dom_sf"/>
</dbReference>
<dbReference type="NCBIfam" id="TIGR00229">
    <property type="entry name" value="sensory_box"/>
    <property type="match status" value="7"/>
</dbReference>
<feature type="domain" description="PAS" evidence="11">
    <location>
        <begin position="986"/>
        <end position="1053"/>
    </location>
</feature>
<comment type="catalytic activity">
    <reaction evidence="1">
        <text>ATP + protein L-histidine = ADP + protein N-phospho-L-histidine.</text>
        <dbReference type="EC" id="2.7.13.3"/>
    </reaction>
</comment>
<feature type="domain" description="PAC" evidence="12">
    <location>
        <begin position="403"/>
        <end position="456"/>
    </location>
</feature>
<dbReference type="PANTHER" id="PTHR43304:SF1">
    <property type="entry name" value="PAC DOMAIN-CONTAINING PROTEIN"/>
    <property type="match status" value="1"/>
</dbReference>
<organism evidence="14 15">
    <name type="scientific">Planktothrix pseudagardhii</name>
    <dbReference type="NCBI Taxonomy" id="132604"/>
    <lineage>
        <taxon>Bacteria</taxon>
        <taxon>Bacillati</taxon>
        <taxon>Cyanobacteriota</taxon>
        <taxon>Cyanophyceae</taxon>
        <taxon>Oscillatoriophycideae</taxon>
        <taxon>Oscillatoriales</taxon>
        <taxon>Microcoleaceae</taxon>
        <taxon>Planktothrix</taxon>
    </lineage>
</organism>
<dbReference type="InterPro" id="IPR000014">
    <property type="entry name" value="PAS"/>
</dbReference>
<evidence type="ECO:0000256" key="1">
    <source>
        <dbReference type="ARBA" id="ARBA00000085"/>
    </source>
</evidence>
<dbReference type="SMART" id="SM00086">
    <property type="entry name" value="PAC"/>
    <property type="match status" value="7"/>
</dbReference>
<dbReference type="InterPro" id="IPR046342">
    <property type="entry name" value="CBS_dom_sf"/>
</dbReference>
<dbReference type="Pfam" id="PF01590">
    <property type="entry name" value="GAF"/>
    <property type="match status" value="2"/>
</dbReference>
<evidence type="ECO:0000259" key="11">
    <source>
        <dbReference type="PROSITE" id="PS50112"/>
    </source>
</evidence>
<dbReference type="SMART" id="SM00091">
    <property type="entry name" value="PAS"/>
    <property type="match status" value="8"/>
</dbReference>
<dbReference type="PROSITE" id="PS50046">
    <property type="entry name" value="PHYTOCHROME_2"/>
    <property type="match status" value="2"/>
</dbReference>
<feature type="domain" description="CBS" evidence="13">
    <location>
        <begin position="233"/>
        <end position="294"/>
    </location>
</feature>
<dbReference type="Gene3D" id="3.10.580.10">
    <property type="entry name" value="CBS-domain"/>
    <property type="match status" value="2"/>
</dbReference>
<keyword evidence="5" id="KW-0808">Transferase</keyword>
<dbReference type="KEGG" id="ppsu:NO713_03887"/>
<feature type="coiled-coil region" evidence="8">
    <location>
        <begin position="854"/>
        <end position="881"/>
    </location>
</feature>
<dbReference type="Gene3D" id="3.30.450.40">
    <property type="match status" value="2"/>
</dbReference>
<feature type="domain" description="Phytochrome chromophore attachment site" evidence="9">
    <location>
        <begin position="706"/>
        <end position="847"/>
    </location>
</feature>
<feature type="domain" description="CBS" evidence="13">
    <location>
        <begin position="166"/>
        <end position="224"/>
    </location>
</feature>
<dbReference type="InterPro" id="IPR001610">
    <property type="entry name" value="PAC"/>
</dbReference>
<feature type="domain" description="PAC" evidence="12">
    <location>
        <begin position="1197"/>
        <end position="1249"/>
    </location>
</feature>
<dbReference type="InterPro" id="IPR005467">
    <property type="entry name" value="His_kinase_dom"/>
</dbReference>
<keyword evidence="15" id="KW-1185">Reference proteome</keyword>
<dbReference type="InterPro" id="IPR016132">
    <property type="entry name" value="Phyto_chromo_attachment"/>
</dbReference>
<keyword evidence="4" id="KW-0597">Phosphoprotein</keyword>
<accession>A0A9W4CV89</accession>
<dbReference type="CDD" id="cd17774">
    <property type="entry name" value="CBS_two-component_sensor_histidine_kinase_repeat2"/>
    <property type="match status" value="1"/>
</dbReference>
<evidence type="ECO:0000256" key="2">
    <source>
        <dbReference type="ARBA" id="ARBA00006402"/>
    </source>
</evidence>
<dbReference type="PROSITE" id="PS50112">
    <property type="entry name" value="PAS"/>
    <property type="match status" value="5"/>
</dbReference>
<dbReference type="RefSeq" id="WP_254174429.1">
    <property type="nucleotide sequence ID" value="NZ_LR882967.1"/>
</dbReference>
<evidence type="ECO:0000256" key="3">
    <source>
        <dbReference type="ARBA" id="ARBA00012438"/>
    </source>
</evidence>
<comment type="similarity">
    <text evidence="2">In the N-terminal section; belongs to the phytochrome family.</text>
</comment>
<keyword evidence="7" id="KW-0129">CBS domain</keyword>
<dbReference type="InterPro" id="IPR052162">
    <property type="entry name" value="Sensor_kinase/Photoreceptor"/>
</dbReference>
<evidence type="ECO:0000313" key="15">
    <source>
        <dbReference type="Proteomes" id="UP001153719"/>
    </source>
</evidence>
<protein>
    <recommendedName>
        <fullName evidence="3">histidine kinase</fullName>
        <ecNumber evidence="3">2.7.13.3</ecNumber>
    </recommendedName>
</protein>
<evidence type="ECO:0000256" key="6">
    <source>
        <dbReference type="ARBA" id="ARBA00022777"/>
    </source>
</evidence>
<dbReference type="Gene3D" id="3.30.565.10">
    <property type="entry name" value="Histidine kinase-like ATPase, C-terminal domain"/>
    <property type="match status" value="1"/>
</dbReference>
<dbReference type="InterPro" id="IPR013655">
    <property type="entry name" value="PAS_fold_3"/>
</dbReference>
<feature type="domain" description="PAS" evidence="11">
    <location>
        <begin position="1257"/>
        <end position="1319"/>
    </location>
</feature>
<feature type="domain" description="PAS" evidence="11">
    <location>
        <begin position="1121"/>
        <end position="1193"/>
    </location>
</feature>
<dbReference type="CDD" id="cd00130">
    <property type="entry name" value="PAS"/>
    <property type="match status" value="7"/>
</dbReference>
<dbReference type="Proteomes" id="UP001153719">
    <property type="component" value="Chromosome"/>
</dbReference>
<dbReference type="InterPro" id="IPR011495">
    <property type="entry name" value="Sig_transdc_His_kin_sub2_dim/P"/>
</dbReference>
<dbReference type="Pfam" id="PF07568">
    <property type="entry name" value="HisKA_2"/>
    <property type="match status" value="1"/>
</dbReference>
<gene>
    <name evidence="14" type="primary">cph2</name>
    <name evidence="14" type="ORF">NO713_03887</name>
</gene>
<dbReference type="SUPFAM" id="SSF55785">
    <property type="entry name" value="PYP-like sensor domain (PAS domain)"/>
    <property type="match status" value="7"/>
</dbReference>
<dbReference type="Pfam" id="PF13426">
    <property type="entry name" value="PAS_9"/>
    <property type="match status" value="3"/>
</dbReference>
<dbReference type="SMART" id="SM00065">
    <property type="entry name" value="GAF"/>
    <property type="match status" value="2"/>
</dbReference>
<evidence type="ECO:0000256" key="4">
    <source>
        <dbReference type="ARBA" id="ARBA00022553"/>
    </source>
</evidence>
<dbReference type="Pfam" id="PF02518">
    <property type="entry name" value="HATPase_c"/>
    <property type="match status" value="1"/>
</dbReference>
<dbReference type="EC" id="2.7.13.3" evidence="3"/>
<dbReference type="PROSITE" id="PS51371">
    <property type="entry name" value="CBS"/>
    <property type="match status" value="4"/>
</dbReference>
<evidence type="ECO:0000259" key="9">
    <source>
        <dbReference type="PROSITE" id="PS50046"/>
    </source>
</evidence>
<feature type="domain" description="PAC" evidence="12">
    <location>
        <begin position="1339"/>
        <end position="1391"/>
    </location>
</feature>
<dbReference type="Pfam" id="PF08447">
    <property type="entry name" value="PAS_3"/>
    <property type="match status" value="2"/>
</dbReference>
<evidence type="ECO:0000313" key="14">
    <source>
        <dbReference type="EMBL" id="CAD5972038.1"/>
    </source>
</evidence>
<dbReference type="SUPFAM" id="SSF55781">
    <property type="entry name" value="GAF domain-like"/>
    <property type="match status" value="2"/>
</dbReference>
<reference evidence="14" key="1">
    <citation type="submission" date="2020-09" db="EMBL/GenBank/DDBJ databases">
        <authorList>
            <person name="Blom J."/>
        </authorList>
    </citation>
    <scope>NUCLEOTIDE SEQUENCE</scope>
    <source>
        <strain evidence="14">No.713</strain>
    </source>
</reference>
<dbReference type="InterPro" id="IPR013767">
    <property type="entry name" value="PAS_fold"/>
</dbReference>
<dbReference type="Pfam" id="PF00989">
    <property type="entry name" value="PAS"/>
    <property type="match status" value="2"/>
</dbReference>
<evidence type="ECO:0000256" key="8">
    <source>
        <dbReference type="SAM" id="Coils"/>
    </source>
</evidence>
<keyword evidence="8" id="KW-0175">Coiled coil</keyword>
<evidence type="ECO:0000259" key="13">
    <source>
        <dbReference type="PROSITE" id="PS51371"/>
    </source>
</evidence>
<sequence length="1844" mass="212536">MALTLAWLDNLEAAIIPDPLQAALDTPLDEVIALITHSRGSCYLHSSESNPLEMAKQEGRGSCVIIVENNQPIGIVTERNIIQWIAKEKHTEKIKVKQVMSQPVVTLQYEETQDIFAAINLFKEHSIRHLPIVDQGNLIGLITYDTIRGCLQPEDLLRFRTVSEVMNHQVILATAQTSLLKIAQLMANHHISCVVIVTQDDPKYPVGIITERDLVQFQRLGLDLNHTLAVAAMSSPILTLNPDDNLSVAHQIMEFNRIGRLIVTGNQGELLGLITRTNILQILQPLEVYNVIELLETQVKQLQDDKIELLESQNLNLKQTVQEQTEKLYYREQEFQLIVETAPDIIFRIDLDLKYLYFNHAVEKLVGVPVQDLVGKYPEEIGIDQDVINIWKNCLQKAIETKQEQTVDYPYPTINSSIWYQTRLVPEYSPDGTLISFLGIARDITPQKQAEKKLYQQLELEKILYKVTINIRQSLSLKEILNTTVTEIRQLLDCDRVLVYQFDAEFNGQIVAESVTVQGNSILGIYLEDTCFKMGGAEHYLQGKKTAINNVETADILPCYYKLLSDFNVKANLVVPIVINDPASAHQLWGLLIAHHCTAPREWCSDELHLLDQLAVSISIAIQQSQLYQQIQYELKERCKAEDALIKLNGELERRVRERTVVLSQTNQQLLNEIQEHRRTEKKLHRQNIKVELFTDITLNIRKSLQLEKILQTTVTEIRHILDCDRVLVYRIFPKGKQQIITESVINPELSLLNSILNENIFSDSCIEFYKHTKVKAIDNIEEVYPLDNPGNLCMSELMQQLEVKSKLIVPIFQNGILWGLMLAHQCYQLHQWTEFEIEIMQQISEQVGIAIAQAQLLMDLRESQEQLKDLFENANDLIQLISPEDGRFIYVNRAWKETLKYSEEEIKKLSVFDLITIPEEISSFRQYFERLKNVDFIKQNSIETEYITKTGEIVILEGSANCRFEEGKPTVIRAFLRDVTAKKQAEKKLKSVLQELTYHKIALDEMAIVVIADRNGVINYFNYKFSQTYQYSYEEAVGQTFSLINSHYHPQSFFKHLWSTISQGKVWRGEIRNQAKNGNYYWVDTTIVPFVDDQGKPFQYLSIMLDITERKLAEKALQISEERWQLAVHGSKDGIWDWNVPTNEVFFSPRWKEMRGFDEDEISHHLEEWISRIHPDDAERVWQGIQDHFQRKTPFFMAEYRVKCKDNSYKWILDRGQALWDENGQVIRMAGSESDISDRKLAEAKLLELNQLQQAILDGTNYAIISTDINGIIQVWNRGAENLLGYQAEEIIGKTTPAIAHDPQEILERSYSLSLELGTKIEPSFDVFVAKARLGQIEEREWSMVHKNGRKFPVLLSVCSLRDPIGNITGFLGIAQDLTERKRSAAEIKVAEERFHLAIQAAQDGFWDWDFITNEIYFSPRWKEMIGYNNDELPNTLSSWDKVIFEEDRIAAIKLIEDYNKGRVDRFQSIQRFYHKNGSIVYILSRAIHLKDDQGNVIRMVGAHTDITELQKAQEVLKQQLAAIEAAIDGIAILKDGHYIYLNKAHVEMFGYSHPQELLGYSWESLYIPEQVRYFEQHTFPVLFQQRHWQGQTTAKRRDGSTFVEEVSLTLTDDNLLICVCRDVTERLKAEEKIKASLLEKEVLLREIHHRVKNNLYVISNLLDLQADTLEQEEQRNLFADSQNRIQTMALIHEQLYQSDDLSQVNFANYIQNLVEKLISSYQPKDCKINISLDVEPVTLNLETAIPCGLLINELVTNAFKYAFPDSTTGEIKITLKMDSEQQIYLKISDNGIGIPEDVDWQDSPSLGLRLVNILADQLEATLELDCTQGTSFTLIFQEQSYN</sequence>
<dbReference type="GO" id="GO:0006355">
    <property type="term" value="P:regulation of DNA-templated transcription"/>
    <property type="evidence" value="ECO:0007669"/>
    <property type="project" value="InterPro"/>
</dbReference>
<dbReference type="InterPro" id="IPR003018">
    <property type="entry name" value="GAF"/>
</dbReference>
<feature type="domain" description="PAC" evidence="12">
    <location>
        <begin position="1068"/>
        <end position="1120"/>
    </location>
</feature>
<proteinExistence type="inferred from homology"/>
<dbReference type="SMART" id="SM00116">
    <property type="entry name" value="CBS"/>
    <property type="match status" value="3"/>
</dbReference>
<evidence type="ECO:0000256" key="7">
    <source>
        <dbReference type="PROSITE-ProRule" id="PRU00703"/>
    </source>
</evidence>
<dbReference type="PROSITE" id="PS50113">
    <property type="entry name" value="PAC"/>
    <property type="match status" value="6"/>
</dbReference>
<dbReference type="PANTHER" id="PTHR43304">
    <property type="entry name" value="PHYTOCHROME-LIKE PROTEIN CPH1"/>
    <property type="match status" value="1"/>
</dbReference>
<dbReference type="SUPFAM" id="SSF54631">
    <property type="entry name" value="CBS-domain pair"/>
    <property type="match status" value="2"/>
</dbReference>
<feature type="domain" description="CBS" evidence="13">
    <location>
        <begin position="15"/>
        <end position="92"/>
    </location>
</feature>
<feature type="domain" description="PAS" evidence="11">
    <location>
        <begin position="331"/>
        <end position="376"/>
    </location>
</feature>
<feature type="domain" description="PAC" evidence="12">
    <location>
        <begin position="941"/>
        <end position="992"/>
    </location>
</feature>
<dbReference type="InterPro" id="IPR000700">
    <property type="entry name" value="PAS-assoc_C"/>
</dbReference>
<dbReference type="InterPro" id="IPR029016">
    <property type="entry name" value="GAF-like_dom_sf"/>
</dbReference>
<dbReference type="InterPro" id="IPR036890">
    <property type="entry name" value="HATPase_C_sf"/>
</dbReference>
<keyword evidence="6" id="KW-0418">Kinase</keyword>
<feature type="domain" description="Histidine kinase" evidence="10">
    <location>
        <begin position="1648"/>
        <end position="1842"/>
    </location>
</feature>
<feature type="coiled-coil region" evidence="8">
    <location>
        <begin position="292"/>
        <end position="327"/>
    </location>
</feature>
<dbReference type="SUPFAM" id="SSF55874">
    <property type="entry name" value="ATPase domain of HSP90 chaperone/DNA topoisomerase II/histidine kinase"/>
    <property type="match status" value="1"/>
</dbReference>
<feature type="domain" description="PAS" evidence="11">
    <location>
        <begin position="864"/>
        <end position="936"/>
    </location>
</feature>
<dbReference type="Pfam" id="PF00571">
    <property type="entry name" value="CBS"/>
    <property type="match status" value="3"/>
</dbReference>
<dbReference type="PROSITE" id="PS50109">
    <property type="entry name" value="HIS_KIN"/>
    <property type="match status" value="1"/>
</dbReference>
<dbReference type="SMART" id="SM00387">
    <property type="entry name" value="HATPase_c"/>
    <property type="match status" value="1"/>
</dbReference>
<feature type="domain" description="Phytochrome chromophore attachment site" evidence="9">
    <location>
        <begin position="476"/>
        <end position="617"/>
    </location>
</feature>
<name>A0A9W4CV89_9CYAN</name>
<evidence type="ECO:0000259" key="10">
    <source>
        <dbReference type="PROSITE" id="PS50109"/>
    </source>
</evidence>
<evidence type="ECO:0000259" key="12">
    <source>
        <dbReference type="PROSITE" id="PS50113"/>
    </source>
</evidence>
<feature type="domain" description="PAC" evidence="12">
    <location>
        <begin position="1468"/>
        <end position="1520"/>
    </location>
</feature>
<evidence type="ECO:0000256" key="5">
    <source>
        <dbReference type="ARBA" id="ARBA00022679"/>
    </source>
</evidence>
<dbReference type="CDD" id="cd04620">
    <property type="entry name" value="CBS_two-component_sensor_histidine_kinase_repeat1"/>
    <property type="match status" value="1"/>
</dbReference>
<feature type="domain" description="CBS" evidence="13">
    <location>
        <begin position="100"/>
        <end position="157"/>
    </location>
</feature>
<dbReference type="InterPro" id="IPR003594">
    <property type="entry name" value="HATPase_dom"/>
</dbReference>
<dbReference type="GO" id="GO:0004673">
    <property type="term" value="F:protein histidine kinase activity"/>
    <property type="evidence" value="ECO:0007669"/>
    <property type="project" value="UniProtKB-EC"/>
</dbReference>
<dbReference type="InterPro" id="IPR000644">
    <property type="entry name" value="CBS_dom"/>
</dbReference>
<dbReference type="EMBL" id="LR882967">
    <property type="protein sequence ID" value="CAD5972038.1"/>
    <property type="molecule type" value="Genomic_DNA"/>
</dbReference>